<keyword evidence="2" id="KW-1185">Reference proteome</keyword>
<dbReference type="RefSeq" id="WP_141353787.1">
    <property type="nucleotide sequence ID" value="NZ_BARA01000015.1"/>
</dbReference>
<dbReference type="AlphaFoldDB" id="A0AA37WB39"/>
<comment type="caution">
    <text evidence="1">The sequence shown here is derived from an EMBL/GenBank/DDBJ whole genome shotgun (WGS) entry which is preliminary data.</text>
</comment>
<evidence type="ECO:0000313" key="2">
    <source>
        <dbReference type="Proteomes" id="UP001156708"/>
    </source>
</evidence>
<dbReference type="EMBL" id="BSNZ01000059">
    <property type="protein sequence ID" value="GLQ86255.1"/>
    <property type="molecule type" value="Genomic_DNA"/>
</dbReference>
<name>A0AA37WB39_9PROT</name>
<protein>
    <submittedName>
        <fullName evidence="1">Uncharacterized protein</fullName>
    </submittedName>
</protein>
<reference evidence="2" key="1">
    <citation type="journal article" date="2019" name="Int. J. Syst. Evol. Microbiol.">
        <title>The Global Catalogue of Microorganisms (GCM) 10K type strain sequencing project: providing services to taxonomists for standard genome sequencing and annotation.</title>
        <authorList>
            <consortium name="The Broad Institute Genomics Platform"/>
            <consortium name="The Broad Institute Genome Sequencing Center for Infectious Disease"/>
            <person name="Wu L."/>
            <person name="Ma J."/>
        </authorList>
    </citation>
    <scope>NUCLEOTIDE SEQUENCE [LARGE SCALE GENOMIC DNA]</scope>
    <source>
        <strain evidence="2">NBRC 12467</strain>
    </source>
</reference>
<evidence type="ECO:0000313" key="1">
    <source>
        <dbReference type="EMBL" id="GLQ86255.1"/>
    </source>
</evidence>
<accession>A0AA37WB39</accession>
<sequence>MCPILAMLAVLYFSLKTFFGLETPLFGDESGHILGGLSIAKGDILYRDYIDADGPLIFALSWLIGLVTDFHHAYLMRLIPVVCTRASAVAVFLSPV</sequence>
<gene>
    <name evidence="1" type="ORF">GCM10007872_31690</name>
</gene>
<dbReference type="Proteomes" id="UP001156708">
    <property type="component" value="Unassembled WGS sequence"/>
</dbReference>
<organism evidence="1 2">
    <name type="scientific">Gluconobacter sphaericus NBRC 12467</name>
    <dbReference type="NCBI Taxonomy" id="1307951"/>
    <lineage>
        <taxon>Bacteria</taxon>
        <taxon>Pseudomonadati</taxon>
        <taxon>Pseudomonadota</taxon>
        <taxon>Alphaproteobacteria</taxon>
        <taxon>Acetobacterales</taxon>
        <taxon>Acetobacteraceae</taxon>
        <taxon>Gluconobacter</taxon>
    </lineage>
</organism>
<proteinExistence type="predicted"/>